<accession>A0A1Q8CUE2</accession>
<name>A0A1Q8CUE2_9PSEU</name>
<evidence type="ECO:0008006" key="4">
    <source>
        <dbReference type="Google" id="ProtNLM"/>
    </source>
</evidence>
<keyword evidence="3" id="KW-1185">Reference proteome</keyword>
<dbReference type="RefSeq" id="WP_075125167.1">
    <property type="nucleotide sequence ID" value="NZ_MSIE01000013.1"/>
</dbReference>
<evidence type="ECO:0000313" key="2">
    <source>
        <dbReference type="EMBL" id="OLF17972.1"/>
    </source>
</evidence>
<gene>
    <name evidence="2" type="ORF">BU204_09200</name>
</gene>
<dbReference type="EMBL" id="MSIE01000013">
    <property type="protein sequence ID" value="OLF17972.1"/>
    <property type="molecule type" value="Genomic_DNA"/>
</dbReference>
<dbReference type="AlphaFoldDB" id="A0A1Q8CUE2"/>
<protein>
    <recommendedName>
        <fullName evidence="4">DUF2630 domain-containing protein</fullName>
    </recommendedName>
</protein>
<evidence type="ECO:0000313" key="3">
    <source>
        <dbReference type="Proteomes" id="UP000185596"/>
    </source>
</evidence>
<dbReference type="InterPro" id="IPR020311">
    <property type="entry name" value="Uncharacterised_Rv0898c"/>
</dbReference>
<proteinExistence type="predicted"/>
<organism evidence="2 3">
    <name type="scientific">Actinophytocola xanthii</name>
    <dbReference type="NCBI Taxonomy" id="1912961"/>
    <lineage>
        <taxon>Bacteria</taxon>
        <taxon>Bacillati</taxon>
        <taxon>Actinomycetota</taxon>
        <taxon>Actinomycetes</taxon>
        <taxon>Pseudonocardiales</taxon>
        <taxon>Pseudonocardiaceae</taxon>
    </lineage>
</organism>
<evidence type="ECO:0000256" key="1">
    <source>
        <dbReference type="SAM" id="MobiDB-lite"/>
    </source>
</evidence>
<dbReference type="STRING" id="1912961.BU204_09200"/>
<dbReference type="Proteomes" id="UP000185596">
    <property type="component" value="Unassembled WGS sequence"/>
</dbReference>
<feature type="region of interest" description="Disordered" evidence="1">
    <location>
        <begin position="51"/>
        <end position="74"/>
    </location>
</feature>
<reference evidence="2 3" key="1">
    <citation type="submission" date="2016-12" db="EMBL/GenBank/DDBJ databases">
        <title>The draft genome sequence of Actinophytocola sp. 11-183.</title>
        <authorList>
            <person name="Wang W."/>
            <person name="Yuan L."/>
        </authorList>
    </citation>
    <scope>NUCLEOTIDE SEQUENCE [LARGE SCALE GENOMIC DNA]</scope>
    <source>
        <strain evidence="2 3">11-183</strain>
    </source>
</reference>
<dbReference type="Pfam" id="PF10944">
    <property type="entry name" value="DUF2630"/>
    <property type="match status" value="1"/>
</dbReference>
<comment type="caution">
    <text evidence="2">The sequence shown here is derived from an EMBL/GenBank/DDBJ whole genome shotgun (WGS) entry which is preliminary data.</text>
</comment>
<sequence length="74" mass="8704">MDDKQLAARINELIHEEHEIERGGEPNPDRLREIEVELDRCWDLLRQRRARRRAGEDPDEASARPANVVEGYLQ</sequence>